<accession>A0A8S9QVJ7</accession>
<reference evidence="2" key="1">
    <citation type="submission" date="2019-12" db="EMBL/GenBank/DDBJ databases">
        <title>Genome sequencing and annotation of Brassica cretica.</title>
        <authorList>
            <person name="Studholme D.J."/>
            <person name="Sarris P."/>
        </authorList>
    </citation>
    <scope>NUCLEOTIDE SEQUENCE</scope>
    <source>
        <strain evidence="2">PFS-109/04</strain>
        <tissue evidence="2">Leaf</tissue>
    </source>
</reference>
<proteinExistence type="predicted"/>
<protein>
    <submittedName>
        <fullName evidence="2">Uncharacterized protein</fullName>
    </submittedName>
</protein>
<sequence>MRLRRDSKLEPGTCRDPVLVLASNYATTVSMVLYSLRGVFWDPSCASFRSDESKSFFAPGTICSKGRMVGTGDRHVDMLQPLLGEGLLWVKYSLGGCRIRELWNWMFSLIDGRGPPFFRAGEITWPGRRRKVPDSGTGTRDRRQDPDLGLGTRDPEAGTRTWGQGPGTQRQEPGPWGRDLEDGSWSSDTFWRSLMIMELLRCRIALTRQKFIYGWKPSQEWYVCLVRGSCRGLLGKNNPSRDYSSFPVPASSFRVPASSLCVLGSRSD</sequence>
<comment type="caution">
    <text evidence="2">The sequence shown here is derived from an EMBL/GenBank/DDBJ whole genome shotgun (WGS) entry which is preliminary data.</text>
</comment>
<gene>
    <name evidence="2" type="ORF">F2Q69_00015729</name>
</gene>
<name>A0A8S9QVJ7_BRACR</name>
<feature type="region of interest" description="Disordered" evidence="1">
    <location>
        <begin position="128"/>
        <end position="181"/>
    </location>
</feature>
<dbReference type="AlphaFoldDB" id="A0A8S9QVJ7"/>
<dbReference type="EMBL" id="QGKX02000996">
    <property type="protein sequence ID" value="KAF3552751.1"/>
    <property type="molecule type" value="Genomic_DNA"/>
</dbReference>
<evidence type="ECO:0000256" key="1">
    <source>
        <dbReference type="SAM" id="MobiDB-lite"/>
    </source>
</evidence>
<organism evidence="2 3">
    <name type="scientific">Brassica cretica</name>
    <name type="common">Mustard</name>
    <dbReference type="NCBI Taxonomy" id="69181"/>
    <lineage>
        <taxon>Eukaryota</taxon>
        <taxon>Viridiplantae</taxon>
        <taxon>Streptophyta</taxon>
        <taxon>Embryophyta</taxon>
        <taxon>Tracheophyta</taxon>
        <taxon>Spermatophyta</taxon>
        <taxon>Magnoliopsida</taxon>
        <taxon>eudicotyledons</taxon>
        <taxon>Gunneridae</taxon>
        <taxon>Pentapetalae</taxon>
        <taxon>rosids</taxon>
        <taxon>malvids</taxon>
        <taxon>Brassicales</taxon>
        <taxon>Brassicaceae</taxon>
        <taxon>Brassiceae</taxon>
        <taxon>Brassica</taxon>
    </lineage>
</organism>
<evidence type="ECO:0000313" key="2">
    <source>
        <dbReference type="EMBL" id="KAF3552751.1"/>
    </source>
</evidence>
<dbReference type="Proteomes" id="UP000712600">
    <property type="component" value="Unassembled WGS sequence"/>
</dbReference>
<evidence type="ECO:0000313" key="3">
    <source>
        <dbReference type="Proteomes" id="UP000712600"/>
    </source>
</evidence>